<dbReference type="Proteomes" id="UP000677228">
    <property type="component" value="Unassembled WGS sequence"/>
</dbReference>
<comment type="subcellular location">
    <subcellularLocation>
        <location evidence="1">Membrane</location>
    </subcellularLocation>
</comment>
<evidence type="ECO:0000256" key="2">
    <source>
        <dbReference type="ARBA" id="ARBA00022692"/>
    </source>
</evidence>
<protein>
    <recommendedName>
        <fullName evidence="6">G-protein coupled receptors family 1 profile domain-containing protein</fullName>
    </recommendedName>
</protein>
<sequence length="179" mass="21103">KNLNVYIQYPKGTWIINIIIYLTPLVCLIVQGELGWIKLEISKSVSCAVNYVNIYIQIINIIIGFVMAILLNALFLYLTSKHVQRSEQTAQKNLTKKRYQRLQAKFFIVYTIWMVLWGPYVIVYQTVSSANIIVYYAQILSYFETLIDPFIFSALDKRLFNALPWLMKFKRRRIHPVIK</sequence>
<feature type="transmembrane region" description="Helical" evidence="5">
    <location>
        <begin position="12"/>
        <end position="34"/>
    </location>
</feature>
<comment type="caution">
    <text evidence="7">The sequence shown here is derived from an EMBL/GenBank/DDBJ whole genome shotgun (WGS) entry which is preliminary data.</text>
</comment>
<reference evidence="7" key="1">
    <citation type="submission" date="2021-02" db="EMBL/GenBank/DDBJ databases">
        <authorList>
            <person name="Nowell W R."/>
        </authorList>
    </citation>
    <scope>NUCLEOTIDE SEQUENCE</scope>
</reference>
<dbReference type="Gene3D" id="1.20.1070.10">
    <property type="entry name" value="Rhodopsin 7-helix transmembrane proteins"/>
    <property type="match status" value="1"/>
</dbReference>
<name>A0A8S2EG44_9BILA</name>
<feature type="transmembrane region" description="Helical" evidence="5">
    <location>
        <begin position="106"/>
        <end position="127"/>
    </location>
</feature>
<evidence type="ECO:0000256" key="3">
    <source>
        <dbReference type="ARBA" id="ARBA00022989"/>
    </source>
</evidence>
<evidence type="ECO:0000256" key="4">
    <source>
        <dbReference type="ARBA" id="ARBA00023136"/>
    </source>
</evidence>
<dbReference type="Proteomes" id="UP000682733">
    <property type="component" value="Unassembled WGS sequence"/>
</dbReference>
<evidence type="ECO:0000259" key="6">
    <source>
        <dbReference type="PROSITE" id="PS50262"/>
    </source>
</evidence>
<dbReference type="EMBL" id="CAJNOK010014960">
    <property type="protein sequence ID" value="CAF1215414.1"/>
    <property type="molecule type" value="Genomic_DNA"/>
</dbReference>
<keyword evidence="3 5" id="KW-1133">Transmembrane helix</keyword>
<dbReference type="SUPFAM" id="SSF81321">
    <property type="entry name" value="Family A G protein-coupled receptor-like"/>
    <property type="match status" value="1"/>
</dbReference>
<evidence type="ECO:0000256" key="1">
    <source>
        <dbReference type="ARBA" id="ARBA00004370"/>
    </source>
</evidence>
<dbReference type="InterPro" id="IPR017452">
    <property type="entry name" value="GPCR_Rhodpsn_7TM"/>
</dbReference>
<feature type="transmembrane region" description="Helical" evidence="5">
    <location>
        <begin position="133"/>
        <end position="155"/>
    </location>
</feature>
<feature type="transmembrane region" description="Helical" evidence="5">
    <location>
        <begin position="54"/>
        <end position="78"/>
    </location>
</feature>
<evidence type="ECO:0000313" key="9">
    <source>
        <dbReference type="Proteomes" id="UP000677228"/>
    </source>
</evidence>
<organism evidence="7 9">
    <name type="scientific">Didymodactylos carnosus</name>
    <dbReference type="NCBI Taxonomy" id="1234261"/>
    <lineage>
        <taxon>Eukaryota</taxon>
        <taxon>Metazoa</taxon>
        <taxon>Spiralia</taxon>
        <taxon>Gnathifera</taxon>
        <taxon>Rotifera</taxon>
        <taxon>Eurotatoria</taxon>
        <taxon>Bdelloidea</taxon>
        <taxon>Philodinida</taxon>
        <taxon>Philodinidae</taxon>
        <taxon>Didymodactylos</taxon>
    </lineage>
</organism>
<dbReference type="AlphaFoldDB" id="A0A8S2EG44"/>
<keyword evidence="2 5" id="KW-0812">Transmembrane</keyword>
<accession>A0A8S2EG44</accession>
<evidence type="ECO:0000313" key="7">
    <source>
        <dbReference type="EMBL" id="CAF1215414.1"/>
    </source>
</evidence>
<evidence type="ECO:0000256" key="5">
    <source>
        <dbReference type="SAM" id="Phobius"/>
    </source>
</evidence>
<dbReference type="GO" id="GO:0016020">
    <property type="term" value="C:membrane"/>
    <property type="evidence" value="ECO:0007669"/>
    <property type="project" value="UniProtKB-SubCell"/>
</dbReference>
<keyword evidence="4 5" id="KW-0472">Membrane</keyword>
<feature type="non-terminal residue" evidence="7">
    <location>
        <position position="1"/>
    </location>
</feature>
<evidence type="ECO:0000313" key="8">
    <source>
        <dbReference type="EMBL" id="CAF4024015.1"/>
    </source>
</evidence>
<feature type="domain" description="G-protein coupled receptors family 1 profile" evidence="6">
    <location>
        <begin position="1"/>
        <end position="152"/>
    </location>
</feature>
<proteinExistence type="predicted"/>
<dbReference type="EMBL" id="CAJOBA010036497">
    <property type="protein sequence ID" value="CAF4024015.1"/>
    <property type="molecule type" value="Genomic_DNA"/>
</dbReference>
<gene>
    <name evidence="7" type="ORF">OVA965_LOCUS24655</name>
    <name evidence="8" type="ORF">TMI583_LOCUS25379</name>
</gene>
<dbReference type="PROSITE" id="PS50262">
    <property type="entry name" value="G_PROTEIN_RECEP_F1_2"/>
    <property type="match status" value="1"/>
</dbReference>